<dbReference type="InterPro" id="IPR003734">
    <property type="entry name" value="DUF155"/>
</dbReference>
<proteinExistence type="inferred from homology"/>
<evidence type="ECO:0000313" key="4">
    <source>
        <dbReference type="RefSeq" id="XP_014668023.1"/>
    </source>
</evidence>
<sequence length="409" mass="47093">MSSKVFKNVLLLGRQLSTQLLRNELCPNVSSLVKEGVSNRLNAGISVLAIRHGSSGISRLALSSSAIVYKHTQSSLLLKCSLIDCSSQRHLSATVGGIQKHISALDTKRPIKKRAVVEEEDDSASKIPLKEEWDVSAYATAEEYDLERLSAALQQQGLYKLSSMPEDMHDSLHVTAKYTVGTEPREIYMFREGSVVFWNVPELERNTLRRFLREFEESSYEDEITDREREEMKYTYVDLASKLSKGRIFLNADVSPQLDKYAFSNSMVLSVKLGIWEASLDRYVESIKWVTDTMKLGKQMTISREDVLRKTGELFALRHLINLSSDLLDTPDFYWDREHLEPIYEKMCIHLNIARRTRVMNEKLNLCCELAQLLKDHLSDRHHTRLEWMIIILIAVEVCFELVKWIPFK</sequence>
<name>A0ABM1E752_PRICU</name>
<organism evidence="3 4">
    <name type="scientific">Priapulus caudatus</name>
    <name type="common">Priapulid worm</name>
    <dbReference type="NCBI Taxonomy" id="37621"/>
    <lineage>
        <taxon>Eukaryota</taxon>
        <taxon>Metazoa</taxon>
        <taxon>Ecdysozoa</taxon>
        <taxon>Scalidophora</taxon>
        <taxon>Priapulida</taxon>
        <taxon>Priapulimorpha</taxon>
        <taxon>Priapulimorphida</taxon>
        <taxon>Priapulidae</taxon>
        <taxon>Priapulus</taxon>
    </lineage>
</organism>
<dbReference type="Pfam" id="PF02582">
    <property type="entry name" value="DUF155"/>
    <property type="match status" value="1"/>
</dbReference>
<evidence type="ECO:0000256" key="1">
    <source>
        <dbReference type="ARBA" id="ARBA00008306"/>
    </source>
</evidence>
<dbReference type="GeneID" id="106809458"/>
<dbReference type="PANTHER" id="PTHR16255:SF1">
    <property type="entry name" value="REQUIRED FOR MEIOTIC NUCLEAR DIVISION PROTEIN 1 HOMOLOG"/>
    <property type="match status" value="1"/>
</dbReference>
<keyword evidence="3" id="KW-1185">Reference proteome</keyword>
<gene>
    <name evidence="4" type="primary">LOC106809458</name>
</gene>
<feature type="domain" description="DUF155" evidence="2">
    <location>
        <begin position="187"/>
        <end position="361"/>
    </location>
</feature>
<dbReference type="InterPro" id="IPR051624">
    <property type="entry name" value="RMD1/Sad1-interacting"/>
</dbReference>
<comment type="similarity">
    <text evidence="1">Belongs to the RMD1/sif2 family.</text>
</comment>
<protein>
    <submittedName>
        <fullName evidence="4">Required for meiotic nuclear division protein 1 homolog isoform X1</fullName>
    </submittedName>
</protein>
<evidence type="ECO:0000259" key="2">
    <source>
        <dbReference type="Pfam" id="PF02582"/>
    </source>
</evidence>
<dbReference type="Proteomes" id="UP000695022">
    <property type="component" value="Unplaced"/>
</dbReference>
<evidence type="ECO:0000313" key="3">
    <source>
        <dbReference type="Proteomes" id="UP000695022"/>
    </source>
</evidence>
<reference evidence="4" key="1">
    <citation type="submission" date="2025-08" db="UniProtKB">
        <authorList>
            <consortium name="RefSeq"/>
        </authorList>
    </citation>
    <scope>IDENTIFICATION</scope>
</reference>
<dbReference type="RefSeq" id="XP_014668023.1">
    <property type="nucleotide sequence ID" value="XM_014812537.1"/>
</dbReference>
<accession>A0ABM1E752</accession>
<dbReference type="PANTHER" id="PTHR16255">
    <property type="entry name" value="REQUIRED FOR MEIOTIC NUCLEAR DIVISION PROTEIN 1 HOMOLOG"/>
    <property type="match status" value="1"/>
</dbReference>